<name>A0ABZ2G1T7_9SPHN</name>
<dbReference type="SUPFAM" id="SSF53448">
    <property type="entry name" value="Nucleotide-diphospho-sugar transferases"/>
    <property type="match status" value="2"/>
</dbReference>
<dbReference type="PANTHER" id="PTHR43179:SF7">
    <property type="entry name" value="RHAMNOSYLTRANSFERASE WBBL"/>
    <property type="match status" value="1"/>
</dbReference>
<dbReference type="CDD" id="cd04186">
    <property type="entry name" value="GT_2_like_c"/>
    <property type="match status" value="1"/>
</dbReference>
<protein>
    <submittedName>
        <fullName evidence="2">Glycosyltransferase family 2 protein</fullName>
    </submittedName>
</protein>
<keyword evidence="3" id="KW-1185">Reference proteome</keyword>
<gene>
    <name evidence="2" type="ORF">V6R86_07585</name>
</gene>
<dbReference type="PANTHER" id="PTHR43179">
    <property type="entry name" value="RHAMNOSYLTRANSFERASE WBBL"/>
    <property type="match status" value="1"/>
</dbReference>
<dbReference type="EMBL" id="CP145607">
    <property type="protein sequence ID" value="WWM70538.1"/>
    <property type="molecule type" value="Genomic_DNA"/>
</dbReference>
<dbReference type="Gene3D" id="3.90.550.10">
    <property type="entry name" value="Spore Coat Polysaccharide Biosynthesis Protein SpsA, Chain A"/>
    <property type="match status" value="1"/>
</dbReference>
<sequence length="563" mass="62857">MSRKTSLFWRKALPLVRYRPASALRAIFWYLTRRRVRASNIVRDSSRGLPLAYHYWLIAQQEEITRLADAAGTSAEQWPTITLVIHYSDDTPANLRRRSRRSVEQQLLKPNAIIETPIDDLASALRGVTGDYLFLLRAGDRLAESAIVRLARFLHARPVAVLYGDEDVPSTGDGLPTPWFKGEWNRELFLALDYLSSAVAIRTDLARRTEPILTQSGSPIDALLMAVTTSCDEDDVAHLPAILVHRHTDSSASNPHRAAAIVSALGAGVRCEKGPFDTVHVQWPLPQPFPLISIIVPTRDRAELLRTCIGSVDAHTDYRPFEWIVVDNESAEPETQDFLAELSLRSDVRVIRSAGAFNFSRLNNIGVAAAAGEYVLLLNNDTEAFSPEWLGEMMRYAARDDVGAVGAQLLYADGSLQHAGVVIGMGEAAGHAHRFLPAGDPGYFRLPHAAQEVSAVTAACLLVRKDRYMAVGGLDEEKFAVAYNDVDFCLRLKEAGWCNIYTPHAKLYHHESKSRGSDFSVANRERYMRELKNLQTRWGTRTFLDPLHSPHLDRYSETFQPGF</sequence>
<dbReference type="Pfam" id="PF00535">
    <property type="entry name" value="Glycos_transf_2"/>
    <property type="match status" value="1"/>
</dbReference>
<evidence type="ECO:0000313" key="3">
    <source>
        <dbReference type="Proteomes" id="UP001382935"/>
    </source>
</evidence>
<evidence type="ECO:0000259" key="1">
    <source>
        <dbReference type="Pfam" id="PF00535"/>
    </source>
</evidence>
<evidence type="ECO:0000313" key="2">
    <source>
        <dbReference type="EMBL" id="WWM70538.1"/>
    </source>
</evidence>
<reference evidence="2 3" key="1">
    <citation type="submission" date="2024-02" db="EMBL/GenBank/DDBJ databases">
        <title>Full genome sequence of Sphingomonas kaistensis.</title>
        <authorList>
            <person name="Poletto B.L."/>
            <person name="Silva G."/>
            <person name="Galante D."/>
            <person name="Campos K.R."/>
            <person name="Santos M.B.N."/>
            <person name="Sacchi C.T."/>
        </authorList>
    </citation>
    <scope>NUCLEOTIDE SEQUENCE [LARGE SCALE GENOMIC DNA]</scope>
    <source>
        <strain evidence="2 3">MA4R</strain>
    </source>
</reference>
<accession>A0ABZ2G1T7</accession>
<dbReference type="RefSeq" id="WP_338503373.1">
    <property type="nucleotide sequence ID" value="NZ_CP145607.1"/>
</dbReference>
<dbReference type="Proteomes" id="UP001382935">
    <property type="component" value="Chromosome"/>
</dbReference>
<proteinExistence type="predicted"/>
<feature type="domain" description="Glycosyltransferase 2-like" evidence="1">
    <location>
        <begin position="293"/>
        <end position="416"/>
    </location>
</feature>
<dbReference type="InterPro" id="IPR001173">
    <property type="entry name" value="Glyco_trans_2-like"/>
</dbReference>
<dbReference type="InterPro" id="IPR029044">
    <property type="entry name" value="Nucleotide-diphossugar_trans"/>
</dbReference>
<organism evidence="2 3">
    <name type="scientific">Sphingomonas kaistensis</name>
    <dbReference type="NCBI Taxonomy" id="298708"/>
    <lineage>
        <taxon>Bacteria</taxon>
        <taxon>Pseudomonadati</taxon>
        <taxon>Pseudomonadota</taxon>
        <taxon>Alphaproteobacteria</taxon>
        <taxon>Sphingomonadales</taxon>
        <taxon>Sphingomonadaceae</taxon>
        <taxon>Sphingomonas</taxon>
    </lineage>
</organism>